<reference evidence="1" key="1">
    <citation type="submission" date="2018-01" db="EMBL/GenBank/DDBJ databases">
        <title>An insight into the sialome of Amazonian anophelines.</title>
        <authorList>
            <person name="Ribeiro J.M."/>
            <person name="Scarpassa V."/>
            <person name="Calvo E."/>
        </authorList>
    </citation>
    <scope>NUCLEOTIDE SEQUENCE</scope>
    <source>
        <tissue evidence="1">Salivary glands</tissue>
    </source>
</reference>
<evidence type="ECO:0000313" key="1">
    <source>
        <dbReference type="EMBL" id="MBW47305.1"/>
    </source>
</evidence>
<dbReference type="EMBL" id="GGFK01013984">
    <property type="protein sequence ID" value="MBW47305.1"/>
    <property type="molecule type" value="Transcribed_RNA"/>
</dbReference>
<accession>A0A2M4B2N1</accession>
<protein>
    <submittedName>
        <fullName evidence="1">Putative secreted protein</fullName>
    </submittedName>
</protein>
<sequence>MPFSATLPLLTFAMLMEWWLTCTTIVKLLPFAARSSTSIAADASFAVVPSDISVVVLLTETAATSGLDSSGTNMLLMLLSPFSWGYSMMASTIVNMLTMRTVPSSALLHMHIISTSKAEQRGYITMVTWHTTGRTIIAASWRERLHSGAVIHRTHHFTTISSRTTATLTATVAATPLTVVIAPVSESWLIISGG</sequence>
<organism evidence="1">
    <name type="scientific">Anopheles triannulatus</name>
    <dbReference type="NCBI Taxonomy" id="58253"/>
    <lineage>
        <taxon>Eukaryota</taxon>
        <taxon>Metazoa</taxon>
        <taxon>Ecdysozoa</taxon>
        <taxon>Arthropoda</taxon>
        <taxon>Hexapoda</taxon>
        <taxon>Insecta</taxon>
        <taxon>Pterygota</taxon>
        <taxon>Neoptera</taxon>
        <taxon>Endopterygota</taxon>
        <taxon>Diptera</taxon>
        <taxon>Nematocera</taxon>
        <taxon>Culicoidea</taxon>
        <taxon>Culicidae</taxon>
        <taxon>Anophelinae</taxon>
        <taxon>Anopheles</taxon>
    </lineage>
</organism>
<proteinExistence type="predicted"/>
<dbReference type="AlphaFoldDB" id="A0A2M4B2N1"/>
<name>A0A2M4B2N1_9DIPT</name>